<sequence>MRSFARLIITLFQNKVLTLMTVKVINNLIVIGYRENSLVVEQVMTSLEDIPVIKIAPVSIAAGNYNRIRLALLRLDNPLRIPLPGLRGMDLIADKDTWVCVDRTLYDLPVLAWTAFESQGRSSLHLPVNCQLNYYHIHANVIAETVLTTTDRVLQERLRPYQSSTEPTEIDTHVTALHR</sequence>
<evidence type="ECO:0000313" key="1">
    <source>
        <dbReference type="EMBL" id="VAW86899.1"/>
    </source>
</evidence>
<name>A0A3B0ZKU7_9ZZZZ</name>
<dbReference type="AlphaFoldDB" id="A0A3B0ZKU7"/>
<accession>A0A3B0ZKU7</accession>
<dbReference type="EMBL" id="UOFO01000105">
    <property type="protein sequence ID" value="VAW86899.1"/>
    <property type="molecule type" value="Genomic_DNA"/>
</dbReference>
<gene>
    <name evidence="1" type="ORF">MNBD_GAMMA16-1041</name>
</gene>
<protein>
    <submittedName>
        <fullName evidence="1">Uncharacterized protein</fullName>
    </submittedName>
</protein>
<proteinExistence type="predicted"/>
<reference evidence="1" key="1">
    <citation type="submission" date="2018-06" db="EMBL/GenBank/DDBJ databases">
        <authorList>
            <person name="Zhirakovskaya E."/>
        </authorList>
    </citation>
    <scope>NUCLEOTIDE SEQUENCE</scope>
</reference>
<organism evidence="1">
    <name type="scientific">hydrothermal vent metagenome</name>
    <dbReference type="NCBI Taxonomy" id="652676"/>
    <lineage>
        <taxon>unclassified sequences</taxon>
        <taxon>metagenomes</taxon>
        <taxon>ecological metagenomes</taxon>
    </lineage>
</organism>